<dbReference type="Pfam" id="PF12937">
    <property type="entry name" value="F-box-like"/>
    <property type="match status" value="1"/>
</dbReference>
<evidence type="ECO:0000313" key="2">
    <source>
        <dbReference type="EMBL" id="KAL2529872.1"/>
    </source>
</evidence>
<dbReference type="InterPro" id="IPR057207">
    <property type="entry name" value="FBXL15_LRR"/>
</dbReference>
<dbReference type="CDD" id="cd22159">
    <property type="entry name" value="F-box_AtTIR1-like"/>
    <property type="match status" value="1"/>
</dbReference>
<dbReference type="Pfam" id="PF25372">
    <property type="entry name" value="DUF7885"/>
    <property type="match status" value="2"/>
</dbReference>
<dbReference type="EMBL" id="JBFOLJ010000006">
    <property type="protein sequence ID" value="KAL2529872.1"/>
    <property type="molecule type" value="Genomic_DNA"/>
</dbReference>
<dbReference type="InterPro" id="IPR036047">
    <property type="entry name" value="F-box-like_dom_sf"/>
</dbReference>
<sequence>MTFNIFEFAALQKSDRHWIGSTTFGCGRTLKSLGLTAYHSLTDVSLEAVGFHYRSLESLSLDSKFIHNKGLLFVANGCRLLKYLKLECGNIEYEAMQEIIMKMRGFDRINDFLPDELMVEIFRYLDLNENREAASLVCKRWLGLVRLSRETIRIGFSASTDDLVELLTDRFVNVRDVSIDEFPLSSLARKFGGPRPINQFPLIDGFTKLESLKLMWCPNVTDIGLISIAEKCKLLKSLDLQPLVVGRTLKSLGLDACQSITDVSLEAVGFHCKSLESLSLDSEFIHDKGLLAVAKGCTQLKSLKLECSNVTDEALQAVGSFCLLLELLALYSCGQLTDKSLFSIGEGFSGCDNIGAGGLKSIGKSCTRLSGLALRHWRFLQIENYALCDFGIGCKYLQSLHLFDCSGIGDEGLCAIARGCRNLKKLNIIHCHGVGNEGIVCVGQNCKLLTDLVLQLCDGVGDDGIIAIARGCPQLSYLDVSGLKNLGDNGMAALGEGCPLLKGLVISRCPQISNVGLSYIAKNCLSLESCNMIYCPSITHAGVTTLITSCQNIKKLLVEDQKLTYCKDAEIQ</sequence>
<protein>
    <submittedName>
        <fullName evidence="2">F-box/LRR-repeat protein 4</fullName>
    </submittedName>
</protein>
<keyword evidence="3" id="KW-1185">Reference proteome</keyword>
<dbReference type="Pfam" id="PF13516">
    <property type="entry name" value="LRR_6"/>
    <property type="match status" value="2"/>
</dbReference>
<gene>
    <name evidence="2" type="ORF">Fot_22473</name>
</gene>
<dbReference type="PANTHER" id="PTHR13318:SF41">
    <property type="entry name" value="F-BOX_LRR-REPEAT PROTEIN 4"/>
    <property type="match status" value="1"/>
</dbReference>
<proteinExistence type="predicted"/>
<dbReference type="PANTHER" id="PTHR13318">
    <property type="entry name" value="PARTNER OF PAIRED, ISOFORM B-RELATED"/>
    <property type="match status" value="1"/>
</dbReference>
<dbReference type="AlphaFoldDB" id="A0ABD1UXT2"/>
<dbReference type="Gene3D" id="3.80.10.10">
    <property type="entry name" value="Ribonuclease Inhibitor"/>
    <property type="match status" value="3"/>
</dbReference>
<organism evidence="2 3">
    <name type="scientific">Forsythia ovata</name>
    <dbReference type="NCBI Taxonomy" id="205694"/>
    <lineage>
        <taxon>Eukaryota</taxon>
        <taxon>Viridiplantae</taxon>
        <taxon>Streptophyta</taxon>
        <taxon>Embryophyta</taxon>
        <taxon>Tracheophyta</taxon>
        <taxon>Spermatophyta</taxon>
        <taxon>Magnoliopsida</taxon>
        <taxon>eudicotyledons</taxon>
        <taxon>Gunneridae</taxon>
        <taxon>Pentapetalae</taxon>
        <taxon>asterids</taxon>
        <taxon>lamiids</taxon>
        <taxon>Lamiales</taxon>
        <taxon>Oleaceae</taxon>
        <taxon>Forsythieae</taxon>
        <taxon>Forsythia</taxon>
    </lineage>
</organism>
<comment type="caution">
    <text evidence="2">The sequence shown here is derived from an EMBL/GenBank/DDBJ whole genome shotgun (WGS) entry which is preliminary data.</text>
</comment>
<dbReference type="SUPFAM" id="SSF81383">
    <property type="entry name" value="F-box domain"/>
    <property type="match status" value="1"/>
</dbReference>
<accession>A0ABD1UXT2</accession>
<dbReference type="Gene3D" id="1.20.1280.50">
    <property type="match status" value="1"/>
</dbReference>
<dbReference type="SMART" id="SM00256">
    <property type="entry name" value="FBOX"/>
    <property type="match status" value="1"/>
</dbReference>
<dbReference type="FunFam" id="1.20.1280.50:FF:000023">
    <property type="entry name" value="F-box/LRR-repeat protein 4"/>
    <property type="match status" value="1"/>
</dbReference>
<dbReference type="InterPro" id="IPR001611">
    <property type="entry name" value="Leu-rich_rpt"/>
</dbReference>
<name>A0ABD1UXT2_9LAMI</name>
<evidence type="ECO:0000313" key="3">
    <source>
        <dbReference type="Proteomes" id="UP001604277"/>
    </source>
</evidence>
<dbReference type="Proteomes" id="UP001604277">
    <property type="component" value="Unassembled WGS sequence"/>
</dbReference>
<dbReference type="SMART" id="SM00367">
    <property type="entry name" value="LRR_CC"/>
    <property type="match status" value="14"/>
</dbReference>
<dbReference type="InterPro" id="IPR032675">
    <property type="entry name" value="LRR_dom_sf"/>
</dbReference>
<dbReference type="InterPro" id="IPR006553">
    <property type="entry name" value="Leu-rich_rpt_Cys-con_subtyp"/>
</dbReference>
<evidence type="ECO:0000259" key="1">
    <source>
        <dbReference type="PROSITE" id="PS50181"/>
    </source>
</evidence>
<dbReference type="PROSITE" id="PS50181">
    <property type="entry name" value="FBOX"/>
    <property type="match status" value="1"/>
</dbReference>
<dbReference type="SUPFAM" id="SSF52047">
    <property type="entry name" value="RNI-like"/>
    <property type="match status" value="2"/>
</dbReference>
<dbReference type="InterPro" id="IPR001810">
    <property type="entry name" value="F-box_dom"/>
</dbReference>
<reference evidence="3" key="1">
    <citation type="submission" date="2024-07" db="EMBL/GenBank/DDBJ databases">
        <title>Two chromosome-level genome assemblies of Korean endemic species Abeliophyllum distichum and Forsythia ovata (Oleaceae).</title>
        <authorList>
            <person name="Jang H."/>
        </authorList>
    </citation>
    <scope>NUCLEOTIDE SEQUENCE [LARGE SCALE GENOMIC DNA]</scope>
</reference>
<feature type="domain" description="F-box" evidence="1">
    <location>
        <begin position="113"/>
        <end position="154"/>
    </location>
</feature>